<dbReference type="AlphaFoldDB" id="A0A1M4SZB7"/>
<sequence>MKMIDRGDKKFSISIQAELLSINHTSLYYKLVPTSDEEYMIKRIIMSIQLIVE</sequence>
<name>A0A1M4SZB7_9THEO</name>
<evidence type="ECO:0000313" key="2">
    <source>
        <dbReference type="Proteomes" id="UP000184127"/>
    </source>
</evidence>
<keyword evidence="2" id="KW-1185">Reference proteome</keyword>
<protein>
    <submittedName>
        <fullName evidence="1">Putative transposase</fullName>
    </submittedName>
</protein>
<organism evidence="1 2">
    <name type="scientific">Thermoanaerobacter uzonensis DSM 18761</name>
    <dbReference type="NCBI Taxonomy" id="1123369"/>
    <lineage>
        <taxon>Bacteria</taxon>
        <taxon>Bacillati</taxon>
        <taxon>Bacillota</taxon>
        <taxon>Clostridia</taxon>
        <taxon>Thermoanaerobacterales</taxon>
        <taxon>Thermoanaerobacteraceae</taxon>
        <taxon>Thermoanaerobacter</taxon>
    </lineage>
</organism>
<proteinExistence type="predicted"/>
<evidence type="ECO:0000313" key="1">
    <source>
        <dbReference type="EMBL" id="SHE37572.1"/>
    </source>
</evidence>
<accession>A0A1M4SZB7</accession>
<dbReference type="Proteomes" id="UP000184127">
    <property type="component" value="Unassembled WGS sequence"/>
</dbReference>
<reference evidence="2" key="1">
    <citation type="submission" date="2016-11" db="EMBL/GenBank/DDBJ databases">
        <authorList>
            <person name="Varghese N."/>
            <person name="Submissions S."/>
        </authorList>
    </citation>
    <scope>NUCLEOTIDE SEQUENCE [LARGE SCALE GENOMIC DNA]</scope>
    <source>
        <strain evidence="2">DSM 18761</strain>
    </source>
</reference>
<dbReference type="EMBL" id="FQUR01000006">
    <property type="protein sequence ID" value="SHE37572.1"/>
    <property type="molecule type" value="Genomic_DNA"/>
</dbReference>
<gene>
    <name evidence="1" type="ORF">SAMN02745195_00322</name>
</gene>